<dbReference type="InterPro" id="IPR050373">
    <property type="entry name" value="Fibrinogen_C-term_domain"/>
</dbReference>
<dbReference type="SUPFAM" id="SSF56496">
    <property type="entry name" value="Fibrinogen C-terminal domain-like"/>
    <property type="match status" value="1"/>
</dbReference>
<dbReference type="InterPro" id="IPR014716">
    <property type="entry name" value="Fibrinogen_a/b/g_C_1"/>
</dbReference>
<organism evidence="3 4">
    <name type="scientific">Ciona savignyi</name>
    <name type="common">Pacific transparent sea squirt</name>
    <dbReference type="NCBI Taxonomy" id="51511"/>
    <lineage>
        <taxon>Eukaryota</taxon>
        <taxon>Metazoa</taxon>
        <taxon>Chordata</taxon>
        <taxon>Tunicata</taxon>
        <taxon>Ascidiacea</taxon>
        <taxon>Phlebobranchia</taxon>
        <taxon>Cionidae</taxon>
        <taxon>Ciona</taxon>
    </lineage>
</organism>
<dbReference type="GO" id="GO:0005615">
    <property type="term" value="C:extracellular space"/>
    <property type="evidence" value="ECO:0007669"/>
    <property type="project" value="TreeGrafter"/>
</dbReference>
<dbReference type="Proteomes" id="UP000007875">
    <property type="component" value="Unassembled WGS sequence"/>
</dbReference>
<reference evidence="3" key="2">
    <citation type="submission" date="2025-08" db="UniProtKB">
        <authorList>
            <consortium name="Ensembl"/>
        </authorList>
    </citation>
    <scope>IDENTIFICATION</scope>
</reference>
<dbReference type="Ensembl" id="ENSCSAVT00000001639.1">
    <property type="protein sequence ID" value="ENSCSAVP00000001614.1"/>
    <property type="gene ID" value="ENSCSAVG00000000933.1"/>
</dbReference>
<dbReference type="OMA" id="CEHAELN"/>
<dbReference type="InterPro" id="IPR002181">
    <property type="entry name" value="Fibrinogen_a/b/g_C_dom"/>
</dbReference>
<dbReference type="eggNOG" id="KOG2579">
    <property type="taxonomic scope" value="Eukaryota"/>
</dbReference>
<feature type="domain" description="Fibrinogen C-terminal" evidence="2">
    <location>
        <begin position="44"/>
        <end position="253"/>
    </location>
</feature>
<dbReference type="Gene3D" id="3.90.215.10">
    <property type="entry name" value="Gamma Fibrinogen, chain A, domain 1"/>
    <property type="match status" value="1"/>
</dbReference>
<dbReference type="Pfam" id="PF00147">
    <property type="entry name" value="Fibrinogen_C"/>
    <property type="match status" value="1"/>
</dbReference>
<dbReference type="InterPro" id="IPR036056">
    <property type="entry name" value="Fibrinogen-like_C"/>
</dbReference>
<dbReference type="GeneTree" id="ENSGT00940000163551"/>
<name>H2Y8G6_CIOSA</name>
<reference evidence="4" key="1">
    <citation type="submission" date="2003-08" db="EMBL/GenBank/DDBJ databases">
        <authorList>
            <person name="Birren B."/>
            <person name="Nusbaum C."/>
            <person name="Abebe A."/>
            <person name="Abouelleil A."/>
            <person name="Adekoya E."/>
            <person name="Ait-zahra M."/>
            <person name="Allen N."/>
            <person name="Allen T."/>
            <person name="An P."/>
            <person name="Anderson M."/>
            <person name="Anderson S."/>
            <person name="Arachchi H."/>
            <person name="Armbruster J."/>
            <person name="Bachantsang P."/>
            <person name="Baldwin J."/>
            <person name="Barry A."/>
            <person name="Bayul T."/>
            <person name="Blitshsteyn B."/>
            <person name="Bloom T."/>
            <person name="Blye J."/>
            <person name="Boguslavskiy L."/>
            <person name="Borowsky M."/>
            <person name="Boukhgalter B."/>
            <person name="Brunache A."/>
            <person name="Butler J."/>
            <person name="Calixte N."/>
            <person name="Calvo S."/>
            <person name="Camarata J."/>
            <person name="Campo K."/>
            <person name="Chang J."/>
            <person name="Cheshatsang Y."/>
            <person name="Citroen M."/>
            <person name="Collymore A."/>
            <person name="Considine T."/>
            <person name="Cook A."/>
            <person name="Cooke P."/>
            <person name="Corum B."/>
            <person name="Cuomo C."/>
            <person name="David R."/>
            <person name="Dawoe T."/>
            <person name="Degray S."/>
            <person name="Dodge S."/>
            <person name="Dooley K."/>
            <person name="Dorje P."/>
            <person name="Dorjee K."/>
            <person name="Dorris L."/>
            <person name="Duffey N."/>
            <person name="Dupes A."/>
            <person name="Elkins T."/>
            <person name="Engels R."/>
            <person name="Erickson J."/>
            <person name="Farina A."/>
            <person name="Faro S."/>
            <person name="Ferreira P."/>
            <person name="Fischer H."/>
            <person name="Fitzgerald M."/>
            <person name="Foley K."/>
            <person name="Gage D."/>
            <person name="Galagan J."/>
            <person name="Gearin G."/>
            <person name="Gnerre S."/>
            <person name="Gnirke A."/>
            <person name="Goyette A."/>
            <person name="Graham J."/>
            <person name="Grandbois E."/>
            <person name="Gyaltsen K."/>
            <person name="Hafez N."/>
            <person name="Hagopian D."/>
            <person name="Hagos B."/>
            <person name="Hall J."/>
            <person name="Hatcher B."/>
            <person name="Heller A."/>
            <person name="Higgins H."/>
            <person name="Honan T."/>
            <person name="Horn A."/>
            <person name="Houde N."/>
            <person name="Hughes L."/>
            <person name="Hulme W."/>
            <person name="Husby E."/>
            <person name="Iliev I."/>
            <person name="Jaffe D."/>
            <person name="Jones C."/>
            <person name="Kamal M."/>
            <person name="Kamat A."/>
            <person name="Kamvysselis M."/>
            <person name="Karlsson E."/>
            <person name="Kells C."/>
            <person name="Kieu A."/>
            <person name="Kisner P."/>
            <person name="Kodira C."/>
            <person name="Kulbokas E."/>
            <person name="Labutti K."/>
            <person name="Lama D."/>
            <person name="Landers T."/>
            <person name="Leger J."/>
            <person name="Levine S."/>
            <person name="Lewis D."/>
            <person name="Lewis T."/>
            <person name="Lindblad-toh K."/>
            <person name="Liu X."/>
            <person name="Lokyitsang T."/>
            <person name="Lokyitsang Y."/>
            <person name="Lucien O."/>
            <person name="Lui A."/>
            <person name="Ma L.J."/>
            <person name="Mabbitt R."/>
            <person name="Macdonald J."/>
            <person name="Maclean C."/>
            <person name="Major J."/>
            <person name="Manning J."/>
            <person name="Marabella R."/>
            <person name="Maru K."/>
            <person name="Matthews C."/>
            <person name="Mauceli E."/>
            <person name="Mccarthy M."/>
            <person name="Mcdonough S."/>
            <person name="Mcghee T."/>
            <person name="Meldrim J."/>
            <person name="Meneus L."/>
            <person name="Mesirov J."/>
            <person name="Mihalev A."/>
            <person name="Mihova T."/>
            <person name="Mikkelsen T."/>
            <person name="Mlenga V."/>
            <person name="Moru K."/>
            <person name="Mozes J."/>
            <person name="Mulrain L."/>
            <person name="Munson G."/>
            <person name="Naylor J."/>
            <person name="Newes C."/>
            <person name="Nguyen C."/>
            <person name="Nguyen N."/>
            <person name="Nguyen T."/>
            <person name="Nicol R."/>
            <person name="Nielsen C."/>
            <person name="Nizzari M."/>
            <person name="Norbu C."/>
            <person name="Norbu N."/>
            <person name="O'donnell P."/>
            <person name="Okoawo O."/>
            <person name="O'leary S."/>
            <person name="Omotosho B."/>
            <person name="O'neill K."/>
            <person name="Osman S."/>
            <person name="Parker S."/>
            <person name="Perrin D."/>
            <person name="Phunkhang P."/>
            <person name="Piqani B."/>
            <person name="Purcell S."/>
            <person name="Rachupka T."/>
            <person name="Ramasamy U."/>
            <person name="Rameau R."/>
            <person name="Ray V."/>
            <person name="Raymond C."/>
            <person name="Retta R."/>
            <person name="Richardson S."/>
            <person name="Rise C."/>
            <person name="Rodriguez J."/>
            <person name="Rogers J."/>
            <person name="Rogov P."/>
            <person name="Rutman M."/>
            <person name="Schupbach R."/>
            <person name="Seaman C."/>
            <person name="Settipalli S."/>
            <person name="Sharpe T."/>
            <person name="Sheridan J."/>
            <person name="Sherpa N."/>
            <person name="Shi J."/>
            <person name="Smirnov S."/>
            <person name="Smith C."/>
            <person name="Sougnez C."/>
            <person name="Spencer B."/>
            <person name="Stalker J."/>
            <person name="Stange-thomann N."/>
            <person name="Stavropoulos S."/>
            <person name="Stetson K."/>
            <person name="Stone C."/>
            <person name="Stone S."/>
            <person name="Stubbs M."/>
            <person name="Talamas J."/>
            <person name="Tchuinga P."/>
            <person name="Tenzing P."/>
            <person name="Tesfaye S."/>
            <person name="Theodore J."/>
            <person name="Thoulutsang Y."/>
            <person name="Topham K."/>
            <person name="Towey S."/>
            <person name="Tsamla T."/>
            <person name="Tsomo N."/>
            <person name="Vallee D."/>
            <person name="Vassiliev H."/>
            <person name="Venkataraman V."/>
            <person name="Vinson J."/>
            <person name="Vo A."/>
            <person name="Wade C."/>
            <person name="Wang S."/>
            <person name="Wangchuk T."/>
            <person name="Wangdi T."/>
            <person name="Whittaker C."/>
            <person name="Wilkinson J."/>
            <person name="Wu Y."/>
            <person name="Wyman D."/>
            <person name="Yadav S."/>
            <person name="Yang S."/>
            <person name="Yang X."/>
            <person name="Yeager S."/>
            <person name="Yee E."/>
            <person name="Young G."/>
            <person name="Zainoun J."/>
            <person name="Zembeck L."/>
            <person name="Zimmer A."/>
            <person name="Zody M."/>
            <person name="Lander E."/>
        </authorList>
    </citation>
    <scope>NUCLEOTIDE SEQUENCE [LARGE SCALE GENOMIC DNA]</scope>
</reference>
<keyword evidence="1" id="KW-1015">Disulfide bond</keyword>
<evidence type="ECO:0000256" key="1">
    <source>
        <dbReference type="ARBA" id="ARBA00023157"/>
    </source>
</evidence>
<dbReference type="InterPro" id="IPR020837">
    <property type="entry name" value="Fibrinogen_CS"/>
</dbReference>
<evidence type="ECO:0000313" key="4">
    <source>
        <dbReference type="Proteomes" id="UP000007875"/>
    </source>
</evidence>
<dbReference type="PROSITE" id="PS51406">
    <property type="entry name" value="FIBRINOGEN_C_2"/>
    <property type="match status" value="1"/>
</dbReference>
<sequence length="253" mass="28722">MALGATALVLALKTESTAELDSAHVYLGEQVNIMNESLNEQQKDINRLPPSDCKALLQAGNVESGIYYLLKDGRIFKVYCDMVTSGGGWTVFQRRCDGTQDFSLGWNEYRRGFGKKEGEFWMGLDDLHSLLSNGRFQLRIDMTACNNQSFFAEYRSFNVLGSSTNYQLQIGDFEGSPGLRNYMKYVNGRPFSTIDRDNDDSSTTNCAKRHGAWWYWRCGNAFLNGGYSCSSPNWWNGSGFISVRFSEMKFRPY</sequence>
<dbReference type="STRING" id="51511.ENSCSAVP00000001614"/>
<evidence type="ECO:0000313" key="3">
    <source>
        <dbReference type="Ensembl" id="ENSCSAVP00000001614.1"/>
    </source>
</evidence>
<evidence type="ECO:0000259" key="2">
    <source>
        <dbReference type="PROSITE" id="PS51406"/>
    </source>
</evidence>
<protein>
    <recommendedName>
        <fullName evidence="2">Fibrinogen C-terminal domain-containing protein</fullName>
    </recommendedName>
</protein>
<dbReference type="InParanoid" id="H2Y8G6"/>
<dbReference type="SMART" id="SM00186">
    <property type="entry name" value="FBG"/>
    <property type="match status" value="1"/>
</dbReference>
<dbReference type="PROSITE" id="PS00514">
    <property type="entry name" value="FIBRINOGEN_C_1"/>
    <property type="match status" value="1"/>
</dbReference>
<accession>H2Y8G6</accession>
<proteinExistence type="predicted"/>
<dbReference type="NCBIfam" id="NF040941">
    <property type="entry name" value="GGGWT_bact"/>
    <property type="match status" value="1"/>
</dbReference>
<dbReference type="AlphaFoldDB" id="H2Y8G6"/>
<keyword evidence="4" id="KW-1185">Reference proteome</keyword>
<dbReference type="PANTHER" id="PTHR19143">
    <property type="entry name" value="FIBRINOGEN/TENASCIN/ANGIOPOEITIN"/>
    <property type="match status" value="1"/>
</dbReference>
<dbReference type="CDD" id="cd00087">
    <property type="entry name" value="FReD"/>
    <property type="match status" value="1"/>
</dbReference>
<reference evidence="3" key="3">
    <citation type="submission" date="2025-09" db="UniProtKB">
        <authorList>
            <consortium name="Ensembl"/>
        </authorList>
    </citation>
    <scope>IDENTIFICATION</scope>
</reference>